<organism evidence="6 7">
    <name type="scientific">Luteibacter anthropi</name>
    <dbReference type="NCBI Taxonomy" id="564369"/>
    <lineage>
        <taxon>Bacteria</taxon>
        <taxon>Pseudomonadati</taxon>
        <taxon>Pseudomonadota</taxon>
        <taxon>Gammaproteobacteria</taxon>
        <taxon>Lysobacterales</taxon>
        <taxon>Rhodanobacteraceae</taxon>
        <taxon>Luteibacter</taxon>
    </lineage>
</organism>
<dbReference type="GO" id="GO:0003700">
    <property type="term" value="F:DNA-binding transcription factor activity"/>
    <property type="evidence" value="ECO:0007669"/>
    <property type="project" value="InterPro"/>
</dbReference>
<dbReference type="GO" id="GO:0006351">
    <property type="term" value="P:DNA-templated transcription"/>
    <property type="evidence" value="ECO:0007669"/>
    <property type="project" value="TreeGrafter"/>
</dbReference>
<accession>A0A7X5ZHS3</accession>
<evidence type="ECO:0000313" key="7">
    <source>
        <dbReference type="Proteomes" id="UP000490980"/>
    </source>
</evidence>
<dbReference type="PANTHER" id="PTHR30537:SF66">
    <property type="entry name" value="IRON-REGULATED VIRULENCE REGULATORY PROTEIN IRGB"/>
    <property type="match status" value="1"/>
</dbReference>
<dbReference type="GO" id="GO:0043565">
    <property type="term" value="F:sequence-specific DNA binding"/>
    <property type="evidence" value="ECO:0007669"/>
    <property type="project" value="TreeGrafter"/>
</dbReference>
<feature type="domain" description="HTH lysR-type" evidence="5">
    <location>
        <begin position="6"/>
        <end position="63"/>
    </location>
</feature>
<dbReference type="InterPro" id="IPR058163">
    <property type="entry name" value="LysR-type_TF_proteobact-type"/>
</dbReference>
<protein>
    <submittedName>
        <fullName evidence="6">LysR family transcriptional regulator</fullName>
    </submittedName>
</protein>
<evidence type="ECO:0000259" key="5">
    <source>
        <dbReference type="PROSITE" id="PS50931"/>
    </source>
</evidence>
<dbReference type="InterPro" id="IPR036390">
    <property type="entry name" value="WH_DNA-bd_sf"/>
</dbReference>
<name>A0A7X5ZHS3_9GAMM</name>
<dbReference type="PANTHER" id="PTHR30537">
    <property type="entry name" value="HTH-TYPE TRANSCRIPTIONAL REGULATOR"/>
    <property type="match status" value="1"/>
</dbReference>
<sequence length="323" mass="34503">MPSSELNLNRLAVFVALVRAGSFTAAAEQLGTTKAMVSQHLAKLEEELGVTLLLRSTRRMSLTDTGERFYEDCARVLADADAAVARLGECRDTPMGTLRVAAAGDHGPAIVAPALAAFVARYPQVDVELVVSDAIVDLIAERFDLSIRIGWLRDSSHRAAKLSSFRQCLVASPAYLARRGTPLTPDDLAGHDWIALTVLSSPTRWTFTDASGAEHVVQTRAVASANSTPAAHAFVMAGSGLSVLPDYLVEDDIAAGRLISLLLDYRLPQGGVYAVYPGKQPPVKVRAFIDLLKEHMAGICPNATAPVSAERMGHVVEAQPQHG</sequence>
<keyword evidence="3" id="KW-0238">DNA-binding</keyword>
<dbReference type="Gene3D" id="1.10.10.10">
    <property type="entry name" value="Winged helix-like DNA-binding domain superfamily/Winged helix DNA-binding domain"/>
    <property type="match status" value="1"/>
</dbReference>
<dbReference type="Pfam" id="PF03466">
    <property type="entry name" value="LysR_substrate"/>
    <property type="match status" value="1"/>
</dbReference>
<dbReference type="InterPro" id="IPR000847">
    <property type="entry name" value="LysR_HTH_N"/>
</dbReference>
<evidence type="ECO:0000256" key="2">
    <source>
        <dbReference type="ARBA" id="ARBA00023015"/>
    </source>
</evidence>
<dbReference type="CDD" id="cd08422">
    <property type="entry name" value="PBP2_CrgA_like"/>
    <property type="match status" value="1"/>
</dbReference>
<proteinExistence type="inferred from homology"/>
<dbReference type="Pfam" id="PF00126">
    <property type="entry name" value="HTH_1"/>
    <property type="match status" value="1"/>
</dbReference>
<keyword evidence="2" id="KW-0805">Transcription regulation</keyword>
<dbReference type="Proteomes" id="UP000490980">
    <property type="component" value="Unassembled WGS sequence"/>
</dbReference>
<dbReference type="AlphaFoldDB" id="A0A7X5ZHS3"/>
<comment type="caution">
    <text evidence="6">The sequence shown here is derived from an EMBL/GenBank/DDBJ whole genome shotgun (WGS) entry which is preliminary data.</text>
</comment>
<dbReference type="RefSeq" id="WP_166947161.1">
    <property type="nucleotide sequence ID" value="NZ_JAARLZ010000003.1"/>
</dbReference>
<keyword evidence="4" id="KW-0804">Transcription</keyword>
<dbReference type="EMBL" id="JAARLZ010000003">
    <property type="protein sequence ID" value="NII06066.1"/>
    <property type="molecule type" value="Genomic_DNA"/>
</dbReference>
<dbReference type="InterPro" id="IPR036388">
    <property type="entry name" value="WH-like_DNA-bd_sf"/>
</dbReference>
<dbReference type="SUPFAM" id="SSF46785">
    <property type="entry name" value="Winged helix' DNA-binding domain"/>
    <property type="match status" value="1"/>
</dbReference>
<dbReference type="FunFam" id="1.10.10.10:FF:000001">
    <property type="entry name" value="LysR family transcriptional regulator"/>
    <property type="match status" value="1"/>
</dbReference>
<evidence type="ECO:0000256" key="1">
    <source>
        <dbReference type="ARBA" id="ARBA00009437"/>
    </source>
</evidence>
<keyword evidence="7" id="KW-1185">Reference proteome</keyword>
<gene>
    <name evidence="6" type="ORF">HBF25_06665</name>
</gene>
<evidence type="ECO:0000256" key="3">
    <source>
        <dbReference type="ARBA" id="ARBA00023125"/>
    </source>
</evidence>
<dbReference type="SUPFAM" id="SSF53850">
    <property type="entry name" value="Periplasmic binding protein-like II"/>
    <property type="match status" value="1"/>
</dbReference>
<comment type="similarity">
    <text evidence="1">Belongs to the LysR transcriptional regulatory family.</text>
</comment>
<dbReference type="Gene3D" id="3.40.190.290">
    <property type="match status" value="1"/>
</dbReference>
<evidence type="ECO:0000313" key="6">
    <source>
        <dbReference type="EMBL" id="NII06066.1"/>
    </source>
</evidence>
<dbReference type="InterPro" id="IPR005119">
    <property type="entry name" value="LysR_subst-bd"/>
</dbReference>
<evidence type="ECO:0000256" key="4">
    <source>
        <dbReference type="ARBA" id="ARBA00023163"/>
    </source>
</evidence>
<reference evidence="6 7" key="1">
    <citation type="submission" date="2020-03" db="EMBL/GenBank/DDBJ databases">
        <authorList>
            <person name="Lai Q."/>
        </authorList>
    </citation>
    <scope>NUCLEOTIDE SEQUENCE [LARGE SCALE GENOMIC DNA]</scope>
    <source>
        <strain evidence="6 7">CCUG 25036</strain>
    </source>
</reference>
<dbReference type="PRINTS" id="PR00039">
    <property type="entry name" value="HTHLYSR"/>
</dbReference>
<dbReference type="PROSITE" id="PS50931">
    <property type="entry name" value="HTH_LYSR"/>
    <property type="match status" value="1"/>
</dbReference>